<organism evidence="1 2">
    <name type="scientific">Rhizopus azygosporus</name>
    <name type="common">Rhizopus microsporus var. azygosporus</name>
    <dbReference type="NCBI Taxonomy" id="86630"/>
    <lineage>
        <taxon>Eukaryota</taxon>
        <taxon>Fungi</taxon>
        <taxon>Fungi incertae sedis</taxon>
        <taxon>Mucoromycota</taxon>
        <taxon>Mucoromycotina</taxon>
        <taxon>Mucoromycetes</taxon>
        <taxon>Mucorales</taxon>
        <taxon>Mucorineae</taxon>
        <taxon>Rhizopodaceae</taxon>
        <taxon>Rhizopus</taxon>
    </lineage>
</organism>
<dbReference type="Gene3D" id="3.80.10.10">
    <property type="entry name" value="Ribonuclease Inhibitor"/>
    <property type="match status" value="1"/>
</dbReference>
<accession>A0A367KAP7</accession>
<evidence type="ECO:0008006" key="3">
    <source>
        <dbReference type="Google" id="ProtNLM"/>
    </source>
</evidence>
<protein>
    <recommendedName>
        <fullName evidence="3">F-box domain-containing protein</fullName>
    </recommendedName>
</protein>
<reference evidence="1 2" key="1">
    <citation type="journal article" date="2018" name="G3 (Bethesda)">
        <title>Phylogenetic and Phylogenomic Definition of Rhizopus Species.</title>
        <authorList>
            <person name="Gryganskyi A.P."/>
            <person name="Golan J."/>
            <person name="Dolatabadi S."/>
            <person name="Mondo S."/>
            <person name="Robb S."/>
            <person name="Idnurm A."/>
            <person name="Muszewska A."/>
            <person name="Steczkiewicz K."/>
            <person name="Masonjones S."/>
            <person name="Liao H.L."/>
            <person name="Gajdeczka M.T."/>
            <person name="Anike F."/>
            <person name="Vuek A."/>
            <person name="Anishchenko I.M."/>
            <person name="Voigt K."/>
            <person name="de Hoog G.S."/>
            <person name="Smith M.E."/>
            <person name="Heitman J."/>
            <person name="Vilgalys R."/>
            <person name="Stajich J.E."/>
        </authorList>
    </citation>
    <scope>NUCLEOTIDE SEQUENCE [LARGE SCALE GENOMIC DNA]</scope>
    <source>
        <strain evidence="1 2">CBS 357.93</strain>
    </source>
</reference>
<evidence type="ECO:0000313" key="1">
    <source>
        <dbReference type="EMBL" id="RCH99246.1"/>
    </source>
</evidence>
<proteinExistence type="predicted"/>
<comment type="caution">
    <text evidence="1">The sequence shown here is derived from an EMBL/GenBank/DDBJ whole genome shotgun (WGS) entry which is preliminary data.</text>
</comment>
<dbReference type="Proteomes" id="UP000252139">
    <property type="component" value="Unassembled WGS sequence"/>
</dbReference>
<dbReference type="AlphaFoldDB" id="A0A367KAP7"/>
<keyword evidence="2" id="KW-1185">Reference proteome</keyword>
<sequence>MYLSTYSSLYFIIDTYHLEFSTVKVSLERSTRKTIKHKPELDAYALNPSFKTYQPILDIDKLDINIDLVAESVGMTSSVCSFIQKCYRLQELYFSIHANFFRNLSTSCPNLKELRLRDITTYNNVPGDDRHIIDLKDMTLQSLWLTLGNMTISVTAHEKRSYYRMRFERYIEIPLKEEMQLLDFDSEDHYSVFCHHIDELVLNPSVNPPDY</sequence>
<gene>
    <name evidence="1" type="ORF">CU097_013037</name>
</gene>
<name>A0A367KAP7_RHIAZ</name>
<dbReference type="OrthoDB" id="10317324at2759"/>
<dbReference type="InterPro" id="IPR032675">
    <property type="entry name" value="LRR_dom_sf"/>
</dbReference>
<evidence type="ECO:0000313" key="2">
    <source>
        <dbReference type="Proteomes" id="UP000252139"/>
    </source>
</evidence>
<dbReference type="EMBL" id="PJQL01000136">
    <property type="protein sequence ID" value="RCH99246.1"/>
    <property type="molecule type" value="Genomic_DNA"/>
</dbReference>